<gene>
    <name evidence="1" type="ORF">FHS38_002563</name>
</gene>
<dbReference type="AlphaFoldDB" id="A0A7W7LA93"/>
<protein>
    <submittedName>
        <fullName evidence="1">Uncharacterized protein</fullName>
    </submittedName>
</protein>
<name>A0A7W7LA93_STRNE</name>
<accession>A0A7W7LA93</accession>
<keyword evidence="2" id="KW-1185">Reference proteome</keyword>
<proteinExistence type="predicted"/>
<comment type="caution">
    <text evidence="1">The sequence shown here is derived from an EMBL/GenBank/DDBJ whole genome shotgun (WGS) entry which is preliminary data.</text>
</comment>
<reference evidence="1 2" key="1">
    <citation type="submission" date="2020-08" db="EMBL/GenBank/DDBJ databases">
        <title>Genomic Encyclopedia of Type Strains, Phase III (KMG-III): the genomes of soil and plant-associated and newly described type strains.</title>
        <authorList>
            <person name="Whitman W."/>
        </authorList>
    </citation>
    <scope>NUCLEOTIDE SEQUENCE [LARGE SCALE GENOMIC DNA]</scope>
    <source>
        <strain evidence="1 2">CECT 3265</strain>
    </source>
</reference>
<dbReference type="Proteomes" id="UP000556436">
    <property type="component" value="Unassembled WGS sequence"/>
</dbReference>
<sequence>MIIRRVFATVLARIAPCDTPAGPQQKKTEPARLLLAAGAAKKGMQ</sequence>
<organism evidence="1 2">
    <name type="scientific">Streptomyces netropsis</name>
    <name type="common">Streptoverticillium netropsis</name>
    <dbReference type="NCBI Taxonomy" id="55404"/>
    <lineage>
        <taxon>Bacteria</taxon>
        <taxon>Bacillati</taxon>
        <taxon>Actinomycetota</taxon>
        <taxon>Actinomycetes</taxon>
        <taxon>Kitasatosporales</taxon>
        <taxon>Streptomycetaceae</taxon>
        <taxon>Streptomyces</taxon>
    </lineage>
</organism>
<dbReference type="EMBL" id="JACHJG010000004">
    <property type="protein sequence ID" value="MBB4886530.1"/>
    <property type="molecule type" value="Genomic_DNA"/>
</dbReference>
<evidence type="ECO:0000313" key="2">
    <source>
        <dbReference type="Proteomes" id="UP000556436"/>
    </source>
</evidence>
<evidence type="ECO:0000313" key="1">
    <source>
        <dbReference type="EMBL" id="MBB4886530.1"/>
    </source>
</evidence>
<dbReference type="RefSeq" id="WP_184733622.1">
    <property type="nucleotide sequence ID" value="NZ_BMRW01000004.1"/>
</dbReference>